<keyword evidence="2" id="KW-1185">Reference proteome</keyword>
<evidence type="ECO:0000313" key="2">
    <source>
        <dbReference type="Proteomes" id="UP000805704"/>
    </source>
</evidence>
<organism evidence="1 2">
    <name type="scientific">Nibea albiflora</name>
    <name type="common">Yellow drum</name>
    <name type="synonym">Corvina albiflora</name>
    <dbReference type="NCBI Taxonomy" id="240163"/>
    <lineage>
        <taxon>Eukaryota</taxon>
        <taxon>Metazoa</taxon>
        <taxon>Chordata</taxon>
        <taxon>Craniata</taxon>
        <taxon>Vertebrata</taxon>
        <taxon>Euteleostomi</taxon>
        <taxon>Actinopterygii</taxon>
        <taxon>Neopterygii</taxon>
        <taxon>Teleostei</taxon>
        <taxon>Neoteleostei</taxon>
        <taxon>Acanthomorphata</taxon>
        <taxon>Eupercaria</taxon>
        <taxon>Sciaenidae</taxon>
        <taxon>Nibea</taxon>
    </lineage>
</organism>
<proteinExistence type="predicted"/>
<reference evidence="1" key="1">
    <citation type="submission" date="2020-04" db="EMBL/GenBank/DDBJ databases">
        <title>A chromosome-scale assembly and high-density genetic map of the yellow drum (Nibea albiflora) genome.</title>
        <authorList>
            <person name="Xu D."/>
            <person name="Zhang W."/>
            <person name="Chen R."/>
            <person name="Tan P."/>
            <person name="Wang L."/>
            <person name="Song H."/>
            <person name="Tian L."/>
            <person name="Zhu Q."/>
            <person name="Wang B."/>
        </authorList>
    </citation>
    <scope>NUCLEOTIDE SEQUENCE</scope>
    <source>
        <strain evidence="1">ZJHYS-2018</strain>
    </source>
</reference>
<comment type="caution">
    <text evidence="1">The sequence shown here is derived from an EMBL/GenBank/DDBJ whole genome shotgun (WGS) entry which is preliminary data.</text>
</comment>
<dbReference type="Proteomes" id="UP000805704">
    <property type="component" value="Chromosome 12"/>
</dbReference>
<name>A0ACB7FF86_NIBAL</name>
<sequence length="91" mass="10449">MNKEEAQRDDEKTDEARRDDLSTDRSNPHNAPGPRDDTAAPKAEQGKRHSIKLRERLFQFPLCEKALAFNIPTHNKPKILPLAQYNCCHVL</sequence>
<accession>A0ACB7FF86</accession>
<dbReference type="EMBL" id="CM024800">
    <property type="protein sequence ID" value="KAG8012940.1"/>
    <property type="molecule type" value="Genomic_DNA"/>
</dbReference>
<evidence type="ECO:0000313" key="1">
    <source>
        <dbReference type="EMBL" id="KAG8012940.1"/>
    </source>
</evidence>
<gene>
    <name evidence="1" type="ORF">GBF38_020912</name>
</gene>
<protein>
    <submittedName>
        <fullName evidence="1">Uncharacterized protein</fullName>
    </submittedName>
</protein>